<gene>
    <name evidence="1" type="ORF">CCAND93_820016</name>
</gene>
<organism evidence="1 2">
    <name type="scientific">Capnocytophaga canis</name>
    <dbReference type="NCBI Taxonomy" id="1848903"/>
    <lineage>
        <taxon>Bacteria</taxon>
        <taxon>Pseudomonadati</taxon>
        <taxon>Bacteroidota</taxon>
        <taxon>Flavobacteriia</taxon>
        <taxon>Flavobacteriales</taxon>
        <taxon>Flavobacteriaceae</taxon>
        <taxon>Capnocytophaga</taxon>
    </lineage>
</organism>
<name>A0A0B7IW52_9FLAO</name>
<reference evidence="1 2" key="1">
    <citation type="submission" date="2015-01" db="EMBL/GenBank/DDBJ databases">
        <authorList>
            <person name="Xiang T."/>
            <person name="Song Y."/>
            <person name="Huang L."/>
            <person name="Wang B."/>
            <person name="Wu P."/>
        </authorList>
    </citation>
    <scope>NUCLEOTIDE SEQUENCE [LARGE SCALE GENOMIC DNA]</scope>
    <source>
        <strain evidence="1 2">CcD93</strain>
    </source>
</reference>
<evidence type="ECO:0000313" key="2">
    <source>
        <dbReference type="Proteomes" id="UP000038200"/>
    </source>
</evidence>
<protein>
    <submittedName>
        <fullName evidence="1">Uncharacterized protein</fullName>
    </submittedName>
</protein>
<proteinExistence type="predicted"/>
<accession>A0A0B7IW52</accession>
<evidence type="ECO:0000313" key="1">
    <source>
        <dbReference type="EMBL" id="CEN54317.1"/>
    </source>
</evidence>
<sequence length="158" mass="16978">MWYDGENYQLTGSTYNSAYEVIHTARLEDVQNQQPHLVSGKILAWVRNWANIIGKPDIETVLLKITNNTNTEDLISNVPQKGKTIISQGTANIVVTVNSADGFVASYQKAGTGNITFQAGIGKTLVQVDGTNEINGAKGSTATVTVVGNEVLLRVSNV</sequence>
<dbReference type="EMBL" id="CDOL01000275">
    <property type="protein sequence ID" value="CEN54317.1"/>
    <property type="molecule type" value="Genomic_DNA"/>
</dbReference>
<dbReference type="Proteomes" id="UP000038200">
    <property type="component" value="Unassembled WGS sequence"/>
</dbReference>
<dbReference type="AlphaFoldDB" id="A0A0B7IW52"/>